<evidence type="ECO:0000259" key="9">
    <source>
        <dbReference type="PROSITE" id="PS50262"/>
    </source>
</evidence>
<keyword evidence="6" id="KW-0675">Receptor</keyword>
<evidence type="ECO:0000313" key="10">
    <source>
        <dbReference type="EMBL" id="TGZ58399.1"/>
    </source>
</evidence>
<proteinExistence type="inferred from homology"/>
<keyword evidence="5 8" id="KW-0472">Membrane</keyword>
<dbReference type="STRING" id="300112.A0A4S2LCZ8"/>
<accession>A0A4S2LCZ8</accession>
<keyword evidence="6" id="KW-0807">Transducer</keyword>
<dbReference type="EMBL" id="QBLH01000004">
    <property type="protein sequence ID" value="TGZ58399.1"/>
    <property type="molecule type" value="Genomic_DNA"/>
</dbReference>
<organism evidence="10 11">
    <name type="scientific">Temnothorax longispinosus</name>
    <dbReference type="NCBI Taxonomy" id="300112"/>
    <lineage>
        <taxon>Eukaryota</taxon>
        <taxon>Metazoa</taxon>
        <taxon>Ecdysozoa</taxon>
        <taxon>Arthropoda</taxon>
        <taxon>Hexapoda</taxon>
        <taxon>Insecta</taxon>
        <taxon>Pterygota</taxon>
        <taxon>Neoptera</taxon>
        <taxon>Endopterygota</taxon>
        <taxon>Hymenoptera</taxon>
        <taxon>Apocrita</taxon>
        <taxon>Aculeata</taxon>
        <taxon>Formicoidea</taxon>
        <taxon>Formicidae</taxon>
        <taxon>Myrmicinae</taxon>
        <taxon>Temnothorax</taxon>
    </lineage>
</organism>
<feature type="domain" description="G-protein coupled receptors family 1 profile" evidence="9">
    <location>
        <begin position="45"/>
        <end position="377"/>
    </location>
</feature>
<gene>
    <name evidence="10" type="ORF">DBV15_09627</name>
</gene>
<dbReference type="InterPro" id="IPR000276">
    <property type="entry name" value="GPCR_Rhodpsn"/>
</dbReference>
<evidence type="ECO:0000256" key="5">
    <source>
        <dbReference type="ARBA" id="ARBA00023136"/>
    </source>
</evidence>
<dbReference type="Proteomes" id="UP000310200">
    <property type="component" value="Unassembled WGS sequence"/>
</dbReference>
<keyword evidence="3 6" id="KW-0812">Transmembrane</keyword>
<sequence length="500" mass="56610">MIKPLNYINKAANFTESTEVKETLFFLQTEQFAVLWLLFAVIVAGNTAVLAGLLLGKRRKSRMNFFIMQLAFADLLVGLISVLTDIIWRTTVAWYAGNIACKLIRFMQAVVTYSSTYVLVALSIDRYDAITRPMNFSGSCINFDRRVESSSFGDYGLGAVSIVQHADYIPVRRNTNTGYDAVLDRFGPDSVEDLHEPGEFQSLYSAHPDNRRLLHGHRGHDMVARSSATSGTYQRYSEGVLEGTHSQSENQDRKNDLRHSIRPNRIRTSMSPFRASNIPHSFNSEERAQEITNQIRFLRSATVKFLFLTDDEDANSDGAIEKPVEFLFVFILCWSPYIVFDLLQVYGHVPKTQTNIAVATFIQSLTPLNSAANPIIYCLFSTPFCKTNIVVEFIDFLSRNALSFTHSKRHPRRWRRFPSNFSPRNFSVKQQLLLGRNMQAISWISGWCPTNSHHCFGTGATNSSTRTTVTTSLTANSSRRSGHFTMLHSTSRKRVMVSLV</sequence>
<dbReference type="PRINTS" id="PR00237">
    <property type="entry name" value="GPCRRHODOPSN"/>
</dbReference>
<dbReference type="GO" id="GO:0005886">
    <property type="term" value="C:plasma membrane"/>
    <property type="evidence" value="ECO:0007669"/>
    <property type="project" value="TreeGrafter"/>
</dbReference>
<keyword evidence="11" id="KW-1185">Reference proteome</keyword>
<dbReference type="Gene3D" id="1.20.1070.10">
    <property type="entry name" value="Rhodopsin 7-helix transmembrane proteins"/>
    <property type="match status" value="2"/>
</dbReference>
<evidence type="ECO:0000256" key="3">
    <source>
        <dbReference type="ARBA" id="ARBA00022692"/>
    </source>
</evidence>
<dbReference type="PROSITE" id="PS00237">
    <property type="entry name" value="G_PROTEIN_RECEP_F1_1"/>
    <property type="match status" value="1"/>
</dbReference>
<feature type="transmembrane region" description="Helical" evidence="8">
    <location>
        <begin position="33"/>
        <end position="56"/>
    </location>
</feature>
<protein>
    <recommendedName>
        <fullName evidence="9">G-protein coupled receptors family 1 profile domain-containing protein</fullName>
    </recommendedName>
</protein>
<feature type="region of interest" description="Disordered" evidence="7">
    <location>
        <begin position="240"/>
        <end position="263"/>
    </location>
</feature>
<dbReference type="PROSITE" id="PS50262">
    <property type="entry name" value="G_PROTEIN_RECEP_F1_2"/>
    <property type="match status" value="1"/>
</dbReference>
<dbReference type="GO" id="GO:0008188">
    <property type="term" value="F:neuropeptide receptor activity"/>
    <property type="evidence" value="ECO:0007669"/>
    <property type="project" value="TreeGrafter"/>
</dbReference>
<evidence type="ECO:0000256" key="2">
    <source>
        <dbReference type="ARBA" id="ARBA00010663"/>
    </source>
</evidence>
<feature type="compositionally biased region" description="Basic and acidic residues" evidence="7">
    <location>
        <begin position="250"/>
        <end position="259"/>
    </location>
</feature>
<evidence type="ECO:0000256" key="8">
    <source>
        <dbReference type="SAM" id="Phobius"/>
    </source>
</evidence>
<comment type="similarity">
    <text evidence="2 6">Belongs to the G-protein coupled receptor 1 family.</text>
</comment>
<keyword evidence="6" id="KW-0297">G-protein coupled receptor</keyword>
<reference evidence="10 11" key="1">
    <citation type="journal article" date="2019" name="Philos. Trans. R. Soc. Lond., B, Biol. Sci.">
        <title>Ant behaviour and brain gene expression of defending hosts depend on the ecological success of the intruding social parasite.</title>
        <authorList>
            <person name="Kaur R."/>
            <person name="Stoldt M."/>
            <person name="Jongepier E."/>
            <person name="Feldmeyer B."/>
            <person name="Menzel F."/>
            <person name="Bornberg-Bauer E."/>
            <person name="Foitzik S."/>
        </authorList>
    </citation>
    <scope>NUCLEOTIDE SEQUENCE [LARGE SCALE GENOMIC DNA]</scope>
    <source>
        <tissue evidence="10">Whole body</tissue>
    </source>
</reference>
<keyword evidence="4 8" id="KW-1133">Transmembrane helix</keyword>
<dbReference type="InterPro" id="IPR017452">
    <property type="entry name" value="GPCR_Rhodpsn_7TM"/>
</dbReference>
<evidence type="ECO:0000256" key="7">
    <source>
        <dbReference type="SAM" id="MobiDB-lite"/>
    </source>
</evidence>
<dbReference type="SUPFAM" id="SSF81321">
    <property type="entry name" value="Family A G protein-coupled receptor-like"/>
    <property type="match status" value="2"/>
</dbReference>
<comment type="caution">
    <text evidence="10">The sequence shown here is derived from an EMBL/GenBank/DDBJ whole genome shotgun (WGS) entry which is preliminary data.</text>
</comment>
<dbReference type="Pfam" id="PF00001">
    <property type="entry name" value="7tm_1"/>
    <property type="match status" value="1"/>
</dbReference>
<dbReference type="AlphaFoldDB" id="A0A4S2LCZ8"/>
<evidence type="ECO:0000313" key="11">
    <source>
        <dbReference type="Proteomes" id="UP000310200"/>
    </source>
</evidence>
<comment type="subcellular location">
    <subcellularLocation>
        <location evidence="1">Membrane</location>
    </subcellularLocation>
</comment>
<evidence type="ECO:0000256" key="6">
    <source>
        <dbReference type="RuleBase" id="RU000688"/>
    </source>
</evidence>
<dbReference type="InterPro" id="IPR052665">
    <property type="entry name" value="Neuropeptide-GPCR"/>
</dbReference>
<evidence type="ECO:0000256" key="4">
    <source>
        <dbReference type="ARBA" id="ARBA00022989"/>
    </source>
</evidence>
<evidence type="ECO:0000256" key="1">
    <source>
        <dbReference type="ARBA" id="ARBA00004370"/>
    </source>
</evidence>
<dbReference type="PANTHER" id="PTHR24224:SF6">
    <property type="entry name" value="CARDIOACCELERATORY PEPTIDE RECEPTOR-RELATED"/>
    <property type="match status" value="1"/>
</dbReference>
<dbReference type="PANTHER" id="PTHR24224">
    <property type="entry name" value="CARDIOACCELERATORY PEPTIDE RECEPTOR-RELATED"/>
    <property type="match status" value="1"/>
</dbReference>
<name>A0A4S2LCZ8_9HYME</name>